<evidence type="ECO:0000256" key="4">
    <source>
        <dbReference type="ARBA" id="ARBA00022490"/>
    </source>
</evidence>
<keyword evidence="8" id="KW-0458">Lysosome</keyword>
<sequence length="154" mass="16113">MSSGAPPPYQEVQGSQQGYGTAPGAAPQYPQQGKYPGGPQQPQGGYTNPAGPPAGAYTGNPYTNNTGAPYNNPQQAGYNQGYQSYSNTSNVVVQQQPAQQVVIVGGCPACRVGVLEEDYTCLGVLCAILFFPLGVLCCLAMRQRRCPNCGAVFD</sequence>
<evidence type="ECO:0000256" key="5">
    <source>
        <dbReference type="ARBA" id="ARBA00022692"/>
    </source>
</evidence>
<dbReference type="AlphaFoldDB" id="A0A210QSQ7"/>
<dbReference type="EMBL" id="NEDP02002059">
    <property type="protein sequence ID" value="OWF51797.1"/>
    <property type="molecule type" value="Genomic_DNA"/>
</dbReference>
<dbReference type="InterPro" id="IPR019317">
    <property type="entry name" value="BRI3"/>
</dbReference>
<keyword evidence="6 13" id="KW-1133">Transmembrane helix</keyword>
<evidence type="ECO:0000256" key="8">
    <source>
        <dbReference type="ARBA" id="ARBA00023228"/>
    </source>
</evidence>
<dbReference type="GO" id="GO:0048471">
    <property type="term" value="C:perinuclear region of cytoplasm"/>
    <property type="evidence" value="ECO:0007669"/>
    <property type="project" value="UniProtKB-SubCell"/>
</dbReference>
<comment type="caution">
    <text evidence="14">The sequence shown here is derived from an EMBL/GenBank/DDBJ whole genome shotgun (WGS) entry which is preliminary data.</text>
</comment>
<keyword evidence="15" id="KW-1185">Reference proteome</keyword>
<comment type="subcellular location">
    <subcellularLocation>
        <location evidence="2">Cytoplasm</location>
        <location evidence="2">Perinuclear region</location>
    </subcellularLocation>
    <subcellularLocation>
        <location evidence="1">Lysosome membrane</location>
        <topology evidence="1">Multi-pass membrane protein</topology>
    </subcellularLocation>
</comment>
<feature type="compositionally biased region" description="Low complexity" evidence="12">
    <location>
        <begin position="27"/>
        <end position="46"/>
    </location>
</feature>
<reference evidence="14 15" key="1">
    <citation type="journal article" date="2017" name="Nat. Ecol. Evol.">
        <title>Scallop genome provides insights into evolution of bilaterian karyotype and development.</title>
        <authorList>
            <person name="Wang S."/>
            <person name="Zhang J."/>
            <person name="Jiao W."/>
            <person name="Li J."/>
            <person name="Xun X."/>
            <person name="Sun Y."/>
            <person name="Guo X."/>
            <person name="Huan P."/>
            <person name="Dong B."/>
            <person name="Zhang L."/>
            <person name="Hu X."/>
            <person name="Sun X."/>
            <person name="Wang J."/>
            <person name="Zhao C."/>
            <person name="Wang Y."/>
            <person name="Wang D."/>
            <person name="Huang X."/>
            <person name="Wang R."/>
            <person name="Lv J."/>
            <person name="Li Y."/>
            <person name="Zhang Z."/>
            <person name="Liu B."/>
            <person name="Lu W."/>
            <person name="Hui Y."/>
            <person name="Liang J."/>
            <person name="Zhou Z."/>
            <person name="Hou R."/>
            <person name="Li X."/>
            <person name="Liu Y."/>
            <person name="Li H."/>
            <person name="Ning X."/>
            <person name="Lin Y."/>
            <person name="Zhao L."/>
            <person name="Xing Q."/>
            <person name="Dou J."/>
            <person name="Li Y."/>
            <person name="Mao J."/>
            <person name="Guo H."/>
            <person name="Dou H."/>
            <person name="Li T."/>
            <person name="Mu C."/>
            <person name="Jiang W."/>
            <person name="Fu Q."/>
            <person name="Fu X."/>
            <person name="Miao Y."/>
            <person name="Liu J."/>
            <person name="Yu Q."/>
            <person name="Li R."/>
            <person name="Liao H."/>
            <person name="Li X."/>
            <person name="Kong Y."/>
            <person name="Jiang Z."/>
            <person name="Chourrout D."/>
            <person name="Li R."/>
            <person name="Bao Z."/>
        </authorList>
    </citation>
    <scope>NUCLEOTIDE SEQUENCE [LARGE SCALE GENOMIC DNA]</scope>
    <source>
        <strain evidence="14 15">PY_sf001</strain>
    </source>
</reference>
<evidence type="ECO:0000256" key="2">
    <source>
        <dbReference type="ARBA" id="ARBA00004556"/>
    </source>
</evidence>
<evidence type="ECO:0000313" key="15">
    <source>
        <dbReference type="Proteomes" id="UP000242188"/>
    </source>
</evidence>
<evidence type="ECO:0000256" key="12">
    <source>
        <dbReference type="SAM" id="MobiDB-lite"/>
    </source>
</evidence>
<keyword evidence="4" id="KW-0963">Cytoplasm</keyword>
<comment type="subunit">
    <text evidence="11">Interacts with BRI3BP. Interacts with MGAT1 and IFITM3.</text>
</comment>
<evidence type="ECO:0000256" key="1">
    <source>
        <dbReference type="ARBA" id="ARBA00004155"/>
    </source>
</evidence>
<proteinExistence type="inferred from homology"/>
<evidence type="ECO:0000256" key="7">
    <source>
        <dbReference type="ARBA" id="ARBA00023136"/>
    </source>
</evidence>
<evidence type="ECO:0000256" key="10">
    <source>
        <dbReference type="ARBA" id="ARBA00035449"/>
    </source>
</evidence>
<evidence type="ECO:0000313" key="14">
    <source>
        <dbReference type="EMBL" id="OWF51797.1"/>
    </source>
</evidence>
<dbReference type="PANTHER" id="PTHR13551">
    <property type="entry name" value="BRAIN PROTEIN I3"/>
    <property type="match status" value="1"/>
</dbReference>
<comment type="similarity">
    <text evidence="3">Belongs to the BRI3 family.</text>
</comment>
<keyword evidence="5 13" id="KW-0812">Transmembrane</keyword>
<evidence type="ECO:0000256" key="3">
    <source>
        <dbReference type="ARBA" id="ARBA00008090"/>
    </source>
</evidence>
<feature type="compositionally biased region" description="Polar residues" evidence="12">
    <location>
        <begin position="60"/>
        <end position="80"/>
    </location>
</feature>
<evidence type="ECO:0000256" key="13">
    <source>
        <dbReference type="SAM" id="Phobius"/>
    </source>
</evidence>
<evidence type="ECO:0000256" key="6">
    <source>
        <dbReference type="ARBA" id="ARBA00022989"/>
    </source>
</evidence>
<protein>
    <recommendedName>
        <fullName evidence="9">Membrane protein BRI3</fullName>
    </recommendedName>
    <alternativeName>
        <fullName evidence="10">Brain protein I3</fullName>
    </alternativeName>
</protein>
<feature type="transmembrane region" description="Helical" evidence="13">
    <location>
        <begin position="122"/>
        <end position="141"/>
    </location>
</feature>
<accession>A0A210QSQ7</accession>
<keyword evidence="7 13" id="KW-0472">Membrane</keyword>
<gene>
    <name evidence="14" type="ORF">KP79_PYT05608</name>
</gene>
<dbReference type="OrthoDB" id="2564984at2759"/>
<dbReference type="PANTHER" id="PTHR13551:SF1">
    <property type="entry name" value="MEMBRANE PROTEIN BRI3"/>
    <property type="match status" value="1"/>
</dbReference>
<evidence type="ECO:0000256" key="9">
    <source>
        <dbReference type="ARBA" id="ARBA00035284"/>
    </source>
</evidence>
<name>A0A210QSQ7_MIZYE</name>
<dbReference type="Pfam" id="PF10164">
    <property type="entry name" value="BRI3"/>
    <property type="match status" value="1"/>
</dbReference>
<dbReference type="Proteomes" id="UP000242188">
    <property type="component" value="Unassembled WGS sequence"/>
</dbReference>
<organism evidence="14 15">
    <name type="scientific">Mizuhopecten yessoensis</name>
    <name type="common">Japanese scallop</name>
    <name type="synonym">Patinopecten yessoensis</name>
    <dbReference type="NCBI Taxonomy" id="6573"/>
    <lineage>
        <taxon>Eukaryota</taxon>
        <taxon>Metazoa</taxon>
        <taxon>Spiralia</taxon>
        <taxon>Lophotrochozoa</taxon>
        <taxon>Mollusca</taxon>
        <taxon>Bivalvia</taxon>
        <taxon>Autobranchia</taxon>
        <taxon>Pteriomorphia</taxon>
        <taxon>Pectinida</taxon>
        <taxon>Pectinoidea</taxon>
        <taxon>Pectinidae</taxon>
        <taxon>Mizuhopecten</taxon>
    </lineage>
</organism>
<dbReference type="GO" id="GO:0005765">
    <property type="term" value="C:lysosomal membrane"/>
    <property type="evidence" value="ECO:0007669"/>
    <property type="project" value="UniProtKB-SubCell"/>
</dbReference>
<evidence type="ECO:0000256" key="11">
    <source>
        <dbReference type="ARBA" id="ARBA00046593"/>
    </source>
</evidence>
<feature type="region of interest" description="Disordered" evidence="12">
    <location>
        <begin position="1"/>
        <end position="80"/>
    </location>
</feature>